<evidence type="ECO:0000313" key="3">
    <source>
        <dbReference type="Proteomes" id="UP000664256"/>
    </source>
</evidence>
<keyword evidence="3" id="KW-1185">Reference proteome</keyword>
<evidence type="ECO:0000313" key="2">
    <source>
        <dbReference type="EMBL" id="MBO0449309.1"/>
    </source>
</evidence>
<dbReference type="NCBIfam" id="TIGR03729">
    <property type="entry name" value="acc_ester"/>
    <property type="match status" value="1"/>
</dbReference>
<evidence type="ECO:0000259" key="1">
    <source>
        <dbReference type="Pfam" id="PF00149"/>
    </source>
</evidence>
<proteinExistence type="predicted"/>
<dbReference type="CDD" id="cd00838">
    <property type="entry name" value="MPP_superfamily"/>
    <property type="match status" value="1"/>
</dbReference>
<organism evidence="2 3">
    <name type="scientific">Candidatus Enterococcus myersii</name>
    <dbReference type="NCBI Taxonomy" id="2815322"/>
    <lineage>
        <taxon>Bacteria</taxon>
        <taxon>Bacillati</taxon>
        <taxon>Bacillota</taxon>
        <taxon>Bacilli</taxon>
        <taxon>Lactobacillales</taxon>
        <taxon>Enterococcaceae</taxon>
        <taxon>Enterococcus</taxon>
    </lineage>
</organism>
<accession>A0ABS3H8I1</accession>
<gene>
    <name evidence="2" type="ORF">JZO76_07115</name>
</gene>
<comment type="caution">
    <text evidence="2">The sequence shown here is derived from an EMBL/GenBank/DDBJ whole genome shotgun (WGS) entry which is preliminary data.</text>
</comment>
<protein>
    <submittedName>
        <fullName evidence="2">Metallophosphoesterase</fullName>
    </submittedName>
</protein>
<dbReference type="RefSeq" id="WP_206903437.1">
    <property type="nucleotide sequence ID" value="NZ_JAFLVT010000008.1"/>
</dbReference>
<dbReference type="Proteomes" id="UP000664256">
    <property type="component" value="Unassembled WGS sequence"/>
</dbReference>
<sequence length="298" mass="35168">MGKLAVVSDLHADINRFTTEDLAQLLSVLKEKKADRLHFAGDLANKVEKAQAIVAYFEQYLPTTFNWGNHEMADLTAAEIEDYPNPAFLNQKALALNQKTVLVGYNGWYDYRFSTLKDKEKIEAIKRLYWYDRVIKREESDQKVDAQLQKRLKKLLDALKKADKKVILATHFVPKKEFIVYQTDPKLKRWNELNAFLGSEKLGELLDHYDNLEQVVFGHTHRRFDDKKINGTRYSCRPFGYFFEWQLTREFVLENQLVEEYNPMKLRGVLKAHEAQFKEYQKQHLKSEFEQAVTMIDY</sequence>
<name>A0ABS3H8I1_9ENTE</name>
<dbReference type="InterPro" id="IPR022302">
    <property type="entry name" value="Phosphoesterase_putative"/>
</dbReference>
<dbReference type="InterPro" id="IPR052963">
    <property type="entry name" value="Pantetheine_PDE"/>
</dbReference>
<dbReference type="EMBL" id="JAFLVT010000008">
    <property type="protein sequence ID" value="MBO0449309.1"/>
    <property type="molecule type" value="Genomic_DNA"/>
</dbReference>
<dbReference type="Pfam" id="PF00149">
    <property type="entry name" value="Metallophos"/>
    <property type="match status" value="1"/>
</dbReference>
<dbReference type="InterPro" id="IPR004843">
    <property type="entry name" value="Calcineurin-like_PHP"/>
</dbReference>
<dbReference type="Gene3D" id="3.60.21.10">
    <property type="match status" value="1"/>
</dbReference>
<dbReference type="SUPFAM" id="SSF56300">
    <property type="entry name" value="Metallo-dependent phosphatases"/>
    <property type="match status" value="1"/>
</dbReference>
<dbReference type="InterPro" id="IPR029052">
    <property type="entry name" value="Metallo-depent_PP-like"/>
</dbReference>
<feature type="domain" description="Calcineurin-like phosphoesterase" evidence="1">
    <location>
        <begin position="3"/>
        <end position="222"/>
    </location>
</feature>
<dbReference type="PANTHER" id="PTHR36492:SF2">
    <property type="entry name" value="[ACYL-CARRIER-PROTEIN] PHOSPHODIESTERASE PPTH"/>
    <property type="match status" value="1"/>
</dbReference>
<reference evidence="2 3" key="1">
    <citation type="submission" date="2021-03" db="EMBL/GenBank/DDBJ databases">
        <title>Enterococcal diversity collection.</title>
        <authorList>
            <person name="Gilmore M.S."/>
            <person name="Schwartzman J."/>
            <person name="Van Tyne D."/>
            <person name="Martin M."/>
            <person name="Earl A.M."/>
            <person name="Manson A.L."/>
            <person name="Straub T."/>
            <person name="Salamzade R."/>
            <person name="Saavedra J."/>
            <person name="Lebreton F."/>
            <person name="Prichula J."/>
            <person name="Schaufler K."/>
            <person name="Gaca A."/>
            <person name="Sgardioli B."/>
            <person name="Wagenaar J."/>
            <person name="Strong T."/>
        </authorList>
    </citation>
    <scope>NUCLEOTIDE SEQUENCE [LARGE SCALE GENOMIC DNA]</scope>
    <source>
        <strain evidence="2 3">MJM12</strain>
    </source>
</reference>
<dbReference type="PANTHER" id="PTHR36492">
    <property type="match status" value="1"/>
</dbReference>